<proteinExistence type="predicted"/>
<accession>A0ACC3SBF0</accession>
<evidence type="ECO:0000313" key="1">
    <source>
        <dbReference type="EMBL" id="KAK8206570.1"/>
    </source>
</evidence>
<organism evidence="1 2">
    <name type="scientific">Zalaria obscura</name>
    <dbReference type="NCBI Taxonomy" id="2024903"/>
    <lineage>
        <taxon>Eukaryota</taxon>
        <taxon>Fungi</taxon>
        <taxon>Dikarya</taxon>
        <taxon>Ascomycota</taxon>
        <taxon>Pezizomycotina</taxon>
        <taxon>Dothideomycetes</taxon>
        <taxon>Dothideomycetidae</taxon>
        <taxon>Dothideales</taxon>
        <taxon>Zalariaceae</taxon>
        <taxon>Zalaria</taxon>
    </lineage>
</organism>
<sequence>MSERESGKMGTPGAWSWEQAKEYEREFELMEREVFVEPPTGPPPSYPQQPAPAHYDAGPANASYYNQLSDPRAQQGYYGSPAPQGYGSPAPYQQGPYGPPQQQGYQQGPYGPPQQQGMYYQQQPMYAPQGGYYQQQQRGSSGEGICAGIMGALACCCCLDLLL</sequence>
<keyword evidence="2" id="KW-1185">Reference proteome</keyword>
<dbReference type="EMBL" id="JAMKPW020000022">
    <property type="protein sequence ID" value="KAK8206570.1"/>
    <property type="molecule type" value="Genomic_DNA"/>
</dbReference>
<protein>
    <submittedName>
        <fullName evidence="1">Uncharacterized protein</fullName>
    </submittedName>
</protein>
<dbReference type="Proteomes" id="UP001320706">
    <property type="component" value="Unassembled WGS sequence"/>
</dbReference>
<evidence type="ECO:0000313" key="2">
    <source>
        <dbReference type="Proteomes" id="UP001320706"/>
    </source>
</evidence>
<name>A0ACC3SBF0_9PEZI</name>
<gene>
    <name evidence="1" type="ORF">M8818_004403</name>
</gene>
<reference evidence="1" key="1">
    <citation type="submission" date="2024-02" db="EMBL/GenBank/DDBJ databases">
        <title>Metagenome Assembled Genome of Zalaria obscura JY119.</title>
        <authorList>
            <person name="Vighnesh L."/>
            <person name="Jagadeeshwari U."/>
            <person name="Venkata Ramana C."/>
            <person name="Sasikala C."/>
        </authorList>
    </citation>
    <scope>NUCLEOTIDE SEQUENCE</scope>
    <source>
        <strain evidence="1">JY119</strain>
    </source>
</reference>
<comment type="caution">
    <text evidence="1">The sequence shown here is derived from an EMBL/GenBank/DDBJ whole genome shotgun (WGS) entry which is preliminary data.</text>
</comment>